<dbReference type="OrthoDB" id="10278241at2759"/>
<evidence type="ECO:0000313" key="9">
    <source>
        <dbReference type="Proteomes" id="UP000433483"/>
    </source>
</evidence>
<dbReference type="EMBL" id="QXGE01001015">
    <property type="protein sequence ID" value="KAE9299266.1"/>
    <property type="molecule type" value="Genomic_DNA"/>
</dbReference>
<evidence type="ECO:0000313" key="5">
    <source>
        <dbReference type="EMBL" id="KAE9212909.1"/>
    </source>
</evidence>
<dbReference type="EMBL" id="QXFX01001074">
    <property type="protein sequence ID" value="KAE9097288.1"/>
    <property type="molecule type" value="Genomic_DNA"/>
</dbReference>
<dbReference type="Proteomes" id="UP000433483">
    <property type="component" value="Unassembled WGS sequence"/>
</dbReference>
<dbReference type="Proteomes" id="UP000437068">
    <property type="component" value="Unassembled WGS sequence"/>
</dbReference>
<dbReference type="EMBL" id="QXGC01001043">
    <property type="protein sequence ID" value="KAE9212909.1"/>
    <property type="molecule type" value="Genomic_DNA"/>
</dbReference>
<dbReference type="EMBL" id="QXGF01001156">
    <property type="protein sequence ID" value="KAE8932107.1"/>
    <property type="molecule type" value="Genomic_DNA"/>
</dbReference>
<evidence type="ECO:0000313" key="14">
    <source>
        <dbReference type="Proteomes" id="UP000488956"/>
    </source>
</evidence>
<dbReference type="Proteomes" id="UP000429523">
    <property type="component" value="Unassembled WGS sequence"/>
</dbReference>
<dbReference type="Proteomes" id="UP000441208">
    <property type="component" value="Unassembled WGS sequence"/>
</dbReference>
<gene>
    <name evidence="7" type="ORF">PF001_g15521</name>
    <name evidence="6" type="ORF">PF002_g17514</name>
    <name evidence="5" type="ORF">PF004_g15501</name>
    <name evidence="4" type="ORF">PF005_g16495</name>
    <name evidence="2" type="ORF">PF007_g24674</name>
    <name evidence="1" type="ORF">PF009_g17850</name>
    <name evidence="3" type="ORF">PF010_g16015</name>
</gene>
<name>A0A6A3EIM1_9STRA</name>
<dbReference type="Proteomes" id="UP000488956">
    <property type="component" value="Unassembled WGS sequence"/>
</dbReference>
<evidence type="ECO:0000313" key="10">
    <source>
        <dbReference type="Proteomes" id="UP000437068"/>
    </source>
</evidence>
<dbReference type="EMBL" id="QXGD01001093">
    <property type="protein sequence ID" value="KAE9214969.1"/>
    <property type="molecule type" value="Genomic_DNA"/>
</dbReference>
<reference evidence="8 9" key="1">
    <citation type="submission" date="2018-08" db="EMBL/GenBank/DDBJ databases">
        <title>Genomic investigation of the strawberry pathogen Phytophthora fragariae indicates pathogenicity is determined by transcriptional variation in three key races.</title>
        <authorList>
            <person name="Adams T.M."/>
            <person name="Armitage A.D."/>
            <person name="Sobczyk M.K."/>
            <person name="Bates H.J."/>
            <person name="Dunwell J.M."/>
            <person name="Nellist C.F."/>
            <person name="Harrison R.J."/>
        </authorList>
    </citation>
    <scope>NUCLEOTIDE SEQUENCE [LARGE SCALE GENOMIC DNA]</scope>
    <source>
        <strain evidence="7 10">A4</strain>
        <strain evidence="6 11">BC-1</strain>
        <strain evidence="5 13">BC-23</strain>
        <strain evidence="4 9">NOV-27</strain>
        <strain evidence="2 12">NOV-71</strain>
        <strain evidence="1 8">NOV-9</strain>
        <strain evidence="3 14">ONT-3</strain>
    </source>
</reference>
<evidence type="ECO:0000313" key="8">
    <source>
        <dbReference type="Proteomes" id="UP000429523"/>
    </source>
</evidence>
<sequence>MDLVLDLAIYIAQAVVWKLVIDLELDDNEERVDQGQTRLALRS</sequence>
<organism evidence="1 8">
    <name type="scientific">Phytophthora fragariae</name>
    <dbReference type="NCBI Taxonomy" id="53985"/>
    <lineage>
        <taxon>Eukaryota</taxon>
        <taxon>Sar</taxon>
        <taxon>Stramenopiles</taxon>
        <taxon>Oomycota</taxon>
        <taxon>Peronosporomycetes</taxon>
        <taxon>Peronosporales</taxon>
        <taxon>Peronosporaceae</taxon>
        <taxon>Phytophthora</taxon>
    </lineage>
</organism>
<evidence type="ECO:0000313" key="13">
    <source>
        <dbReference type="Proteomes" id="UP000476176"/>
    </source>
</evidence>
<evidence type="ECO:0000313" key="2">
    <source>
        <dbReference type="EMBL" id="KAE9076306.1"/>
    </source>
</evidence>
<comment type="caution">
    <text evidence="1">The sequence shown here is derived from an EMBL/GenBank/DDBJ whole genome shotgun (WGS) entry which is preliminary data.</text>
</comment>
<proteinExistence type="predicted"/>
<dbReference type="AlphaFoldDB" id="A0A6A3EIM1"/>
<evidence type="ECO:0000313" key="7">
    <source>
        <dbReference type="EMBL" id="KAE9299266.1"/>
    </source>
</evidence>
<evidence type="ECO:0000313" key="4">
    <source>
        <dbReference type="EMBL" id="KAE9197504.1"/>
    </source>
</evidence>
<evidence type="ECO:0000313" key="3">
    <source>
        <dbReference type="EMBL" id="KAE9097288.1"/>
    </source>
</evidence>
<dbReference type="EMBL" id="QXGB01001081">
    <property type="protein sequence ID" value="KAE9197504.1"/>
    <property type="molecule type" value="Genomic_DNA"/>
</dbReference>
<keyword evidence="9" id="KW-1185">Reference proteome</keyword>
<dbReference type="Proteomes" id="UP000476176">
    <property type="component" value="Unassembled WGS sequence"/>
</dbReference>
<evidence type="ECO:0000313" key="11">
    <source>
        <dbReference type="Proteomes" id="UP000440367"/>
    </source>
</evidence>
<evidence type="ECO:0000313" key="1">
    <source>
        <dbReference type="EMBL" id="KAE8932107.1"/>
    </source>
</evidence>
<evidence type="ECO:0000313" key="12">
    <source>
        <dbReference type="Proteomes" id="UP000441208"/>
    </source>
</evidence>
<protein>
    <submittedName>
        <fullName evidence="1">Uncharacterized protein</fullName>
    </submittedName>
</protein>
<dbReference type="Proteomes" id="UP000440367">
    <property type="component" value="Unassembled WGS sequence"/>
</dbReference>
<evidence type="ECO:0000313" key="6">
    <source>
        <dbReference type="EMBL" id="KAE9214969.1"/>
    </source>
</evidence>
<dbReference type="EMBL" id="QXFZ01002518">
    <property type="protein sequence ID" value="KAE9076306.1"/>
    <property type="molecule type" value="Genomic_DNA"/>
</dbReference>
<accession>A0A6A3EIM1</accession>